<organism evidence="1 2">
    <name type="scientific">Entomophthora muscae</name>
    <dbReference type="NCBI Taxonomy" id="34485"/>
    <lineage>
        <taxon>Eukaryota</taxon>
        <taxon>Fungi</taxon>
        <taxon>Fungi incertae sedis</taxon>
        <taxon>Zoopagomycota</taxon>
        <taxon>Entomophthoromycotina</taxon>
        <taxon>Entomophthoromycetes</taxon>
        <taxon>Entomophthorales</taxon>
        <taxon>Entomophthoraceae</taxon>
        <taxon>Entomophthora</taxon>
    </lineage>
</organism>
<dbReference type="EMBL" id="QTSX02003716">
    <property type="protein sequence ID" value="KAJ9068573.1"/>
    <property type="molecule type" value="Genomic_DNA"/>
</dbReference>
<keyword evidence="2" id="KW-1185">Reference proteome</keyword>
<protein>
    <submittedName>
        <fullName evidence="1">Phosphatidylethanolamine N-methyltransferase</fullName>
        <ecNumber evidence="1">2.1.1.17</ecNumber>
    </submittedName>
</protein>
<keyword evidence="1" id="KW-0489">Methyltransferase</keyword>
<name>A0ACC2T1P3_9FUNG</name>
<dbReference type="EC" id="2.1.1.17" evidence="1"/>
<reference evidence="1" key="1">
    <citation type="submission" date="2022-04" db="EMBL/GenBank/DDBJ databases">
        <title>Genome of the entomopathogenic fungus Entomophthora muscae.</title>
        <authorList>
            <person name="Elya C."/>
            <person name="Lovett B.R."/>
            <person name="Lee E."/>
            <person name="Macias A.M."/>
            <person name="Hajek A.E."/>
            <person name="De Bivort B.L."/>
            <person name="Kasson M.T."/>
            <person name="De Fine Licht H.H."/>
            <person name="Stajich J.E."/>
        </authorList>
    </citation>
    <scope>NUCLEOTIDE SEQUENCE</scope>
    <source>
        <strain evidence="1">Berkeley</strain>
    </source>
</reference>
<dbReference type="Proteomes" id="UP001165960">
    <property type="component" value="Unassembled WGS sequence"/>
</dbReference>
<comment type="caution">
    <text evidence="1">The sequence shown here is derived from an EMBL/GenBank/DDBJ whole genome shotgun (WGS) entry which is preliminary data.</text>
</comment>
<gene>
    <name evidence="1" type="primary">CHO2</name>
    <name evidence="1" type="ORF">DSO57_1027335</name>
</gene>
<keyword evidence="1" id="KW-0808">Transferase</keyword>
<evidence type="ECO:0000313" key="2">
    <source>
        <dbReference type="Proteomes" id="UP001165960"/>
    </source>
</evidence>
<sequence>MAAVHSFEKENPSLLLKATKDSKNDHSVLLGKTADGKVFPVPKTSDMITNLFFTTRRRTLIAYMTLAILGAEIALFFALSSNFRRYFFLGLFILWRMGYNGFLGYLLQKQSNRSHVVKALMRGGWLDDKSPRGKWIKSQLSGAMHTDYDFDAMPPEFNAWLIFRELVDLILANDFGCYLLFALSHFQLHSEWAWWENVLRFLVAGMLIAFNVAVKIDALRVVKDFAWYWGDFFFLIEQSLTFDGVFELAPHPMYSVGYAGYYGISLLTGNTTVFYVSLLAHAAQFLFLVVVENPHIEKTYPSDNAPPATPDVHSVYHPRNLALFDRPDLHRATGFLGVVVMGYGIVLPLLSILQARLFVSQRFLGILVLGHALMWRLIQTLGLGFLVLQPQSIGKAWTRHFIKTGGTSEEAFLNWRQIYSIVSIMSYISFLGAAAYYYQSTSSWAIGGMAMRHTFGILLVALHVWTTTSILEVVGGFGWFYGDFFLDPKPAALRYTGIYRYLNNPENILGQAALYGIALMSASRSIFFLALASHLAYLVFHYGVEAPHMQSRYGSRLRKEAGVSKTVRGAARSLTASLAGARALDAIKRAEVLVDLVGQRLDGAFGGATARIPSIVSETNGILSSSKIKLAETRNRLIQDLVEGSFSPEATSGYCLLLLGLPEAEPARFQMGQPIRVQVAVPAGRRWDWVGIYPVISNPSKSVTTVASKGRYLFTLPPSQNHMELPQETDEDDETPPERSEGEEHFYSEYQPKEDGHGYYVTLTFSGTRLPWKPGTYELRCHQGQGYNVTCISRPLEISSPLPPPRSPTTAKEVASLLLPYVARCIDLDPSLDVDNAQIPPLTLVEASKIATVIKALFQVEFVPQVVLLHIDIIGLSQRIIDAREALAPFSIVCPQASSETVP</sequence>
<proteinExistence type="predicted"/>
<accession>A0ACC2T1P3</accession>
<evidence type="ECO:0000313" key="1">
    <source>
        <dbReference type="EMBL" id="KAJ9068573.1"/>
    </source>
</evidence>